<feature type="domain" description="Zn(2)-C6 fungal-type" evidence="7">
    <location>
        <begin position="98"/>
        <end position="127"/>
    </location>
</feature>
<evidence type="ECO:0000256" key="5">
    <source>
        <dbReference type="ARBA" id="ARBA00023242"/>
    </source>
</evidence>
<gene>
    <name evidence="8" type="ORF">BC936DRAFT_137925</name>
</gene>
<dbReference type="InterPro" id="IPR036864">
    <property type="entry name" value="Zn2-C6_fun-type_DNA-bd_sf"/>
</dbReference>
<dbReference type="SUPFAM" id="SSF57701">
    <property type="entry name" value="Zn2/Cys6 DNA-binding domain"/>
    <property type="match status" value="2"/>
</dbReference>
<dbReference type="CDD" id="cd12148">
    <property type="entry name" value="fungal_TF_MHR"/>
    <property type="match status" value="1"/>
</dbReference>
<dbReference type="OrthoDB" id="4456959at2759"/>
<dbReference type="SMART" id="SM00906">
    <property type="entry name" value="Fungal_trans"/>
    <property type="match status" value="1"/>
</dbReference>
<keyword evidence="4" id="KW-0804">Transcription</keyword>
<sequence length="1040" mass="119252">MIMDDCLTTPFSAFRGRGQPMDLRTLFGGHRHLWLEDDELITGSQQPKTVTKACHAQILIPVRFTHNPPQLTHKFYPIHPSMDTSLQATLKQQQSQRSCARCRDKKVKCDKGEPCQRCRHVGVHCIYPTPVIQDSINPNPTLPPYAIAQANAQATYSQMGMGNNPAKRTKIKEPACIRCKEKRVKCDRTKPECRRCSTHRVQCEYPVRSIWVYDTTPRNFQQQMFDSDTEYDSDSAEVAPPSTTRMTVPDHRANAQRSITPPSDSLDPADAFSHAQQDPRYARGRPAPRKQQQQQHQQQQQQQQQHQQYQQQQQQQQQQLGPNKDGQEYNWEMVFSPGKLDVSSNLYDVNDLFRYVVDGMNQVSLSDPVDKLHKDADKGTIDASMKKIRNNPQEKIAKFDDKLLSKLAPDQIVHWHQMLTNAERTLAFPDSNTRALFRNIALQGLISHCVYYYFHCFSQKIPLVDKARFIERFHRRYGNTGEGTGLGAYQTPLTDEDIPPLTLYALCAFSARHACHFHTYKPLAELDRANDAANYFYDRARLELEEATLERGESSPEQIHALIHLAEYNEARGKDTVARSYQAMAVRMGIELGIHERIPAEDDDLWTPAEAEINRRLWWYLWLRDRTYVSRGREPVIPGDYEMRLQLPTPMTGEDEEVRHTVGCWVVEIGLMKVQREVVEKVLKAWKTKSPREVVEKVREIEGKLREVYDGLPVYLRLDGGYKYKVENRRAFLACIIVNLEYQAIWLQLHKPFLPAPDSPEAATNPFVKRSHSICSKAATLITILIDNCWKTGFCYTDMVELSRACDIHLREIQASRESAEAAHARAEIARTLSYLPMHPYYKNETPAAVQFADEIRHRLEAAWDQDKQPVDLARTVFVPAIVADDADPWLVQYEVDQVSSLPNPSPPPPLLFAPLTPEPSVSPAERTDRSPSYYTTDTDQDNIETEFDWDTTPSPGYSREEMEATPPISDEELMQLYAQTFGQDSYAPETDTGGMSEAALFATDFQSERGLKANMIRDSMMGWYHQNYDYNIDLVKAEP</sequence>
<dbReference type="GO" id="GO:0008270">
    <property type="term" value="F:zinc ion binding"/>
    <property type="evidence" value="ECO:0007669"/>
    <property type="project" value="InterPro"/>
</dbReference>
<dbReference type="PROSITE" id="PS00463">
    <property type="entry name" value="ZN2_CY6_FUNGAL_1"/>
    <property type="match status" value="1"/>
</dbReference>
<keyword evidence="9" id="KW-1185">Reference proteome</keyword>
<protein>
    <recommendedName>
        <fullName evidence="7">Zn(2)-C6 fungal-type domain-containing protein</fullName>
    </recommendedName>
</protein>
<dbReference type="AlphaFoldDB" id="A0A433CWF0"/>
<dbReference type="EMBL" id="RBNI01012163">
    <property type="protein sequence ID" value="RUP42903.1"/>
    <property type="molecule type" value="Genomic_DNA"/>
</dbReference>
<dbReference type="InterPro" id="IPR007219">
    <property type="entry name" value="XnlR_reg_dom"/>
</dbReference>
<evidence type="ECO:0000256" key="6">
    <source>
        <dbReference type="SAM" id="MobiDB-lite"/>
    </source>
</evidence>
<feature type="compositionally biased region" description="Low complexity" evidence="6">
    <location>
        <begin position="291"/>
        <end position="319"/>
    </location>
</feature>
<accession>A0A433CWF0</accession>
<dbReference type="GO" id="GO:0003677">
    <property type="term" value="F:DNA binding"/>
    <property type="evidence" value="ECO:0007669"/>
    <property type="project" value="InterPro"/>
</dbReference>
<dbReference type="Gene3D" id="4.10.240.10">
    <property type="entry name" value="Zn(2)-C6 fungal-type DNA-binding domain"/>
    <property type="match status" value="2"/>
</dbReference>
<evidence type="ECO:0000256" key="4">
    <source>
        <dbReference type="ARBA" id="ARBA00023163"/>
    </source>
</evidence>
<dbReference type="Pfam" id="PF04082">
    <property type="entry name" value="Fungal_trans"/>
    <property type="match status" value="1"/>
</dbReference>
<feature type="compositionally biased region" description="Acidic residues" evidence="6">
    <location>
        <begin position="939"/>
        <end position="950"/>
    </location>
</feature>
<dbReference type="PROSITE" id="PS50048">
    <property type="entry name" value="ZN2_CY6_FUNGAL_2"/>
    <property type="match status" value="2"/>
</dbReference>
<evidence type="ECO:0000259" key="7">
    <source>
        <dbReference type="PROSITE" id="PS50048"/>
    </source>
</evidence>
<keyword evidence="3" id="KW-0805">Transcription regulation</keyword>
<dbReference type="GO" id="GO:0005634">
    <property type="term" value="C:nucleus"/>
    <property type="evidence" value="ECO:0007669"/>
    <property type="project" value="UniProtKB-SubCell"/>
</dbReference>
<evidence type="ECO:0000313" key="9">
    <source>
        <dbReference type="Proteomes" id="UP000268093"/>
    </source>
</evidence>
<name>A0A433CWF0_9FUNG</name>
<dbReference type="PANTHER" id="PTHR47338">
    <property type="entry name" value="ZN(II)2CYS6 TRANSCRIPTION FACTOR (EUROFUNG)-RELATED"/>
    <property type="match status" value="1"/>
</dbReference>
<dbReference type="PANTHER" id="PTHR47338:SF5">
    <property type="entry name" value="ZN(II)2CYS6 TRANSCRIPTION FACTOR (EUROFUNG)"/>
    <property type="match status" value="1"/>
</dbReference>
<dbReference type="Proteomes" id="UP000268093">
    <property type="component" value="Unassembled WGS sequence"/>
</dbReference>
<feature type="region of interest" description="Disordered" evidence="6">
    <location>
        <begin position="899"/>
        <end position="963"/>
    </location>
</feature>
<evidence type="ECO:0000256" key="1">
    <source>
        <dbReference type="ARBA" id="ARBA00004123"/>
    </source>
</evidence>
<dbReference type="SMART" id="SM00066">
    <property type="entry name" value="GAL4"/>
    <property type="match status" value="2"/>
</dbReference>
<feature type="domain" description="Zn(2)-C6 fungal-type" evidence="7">
    <location>
        <begin position="175"/>
        <end position="205"/>
    </location>
</feature>
<dbReference type="GO" id="GO:0006351">
    <property type="term" value="P:DNA-templated transcription"/>
    <property type="evidence" value="ECO:0007669"/>
    <property type="project" value="InterPro"/>
</dbReference>
<dbReference type="InterPro" id="IPR050815">
    <property type="entry name" value="TF_fung"/>
</dbReference>
<evidence type="ECO:0000313" key="8">
    <source>
        <dbReference type="EMBL" id="RUP42903.1"/>
    </source>
</evidence>
<evidence type="ECO:0000256" key="3">
    <source>
        <dbReference type="ARBA" id="ARBA00023015"/>
    </source>
</evidence>
<dbReference type="GO" id="GO:0000981">
    <property type="term" value="F:DNA-binding transcription factor activity, RNA polymerase II-specific"/>
    <property type="evidence" value="ECO:0007669"/>
    <property type="project" value="InterPro"/>
</dbReference>
<keyword evidence="2" id="KW-0479">Metal-binding</keyword>
<reference evidence="8 9" key="1">
    <citation type="journal article" date="2018" name="New Phytol.">
        <title>Phylogenomics of Endogonaceae and evolution of mycorrhizas within Mucoromycota.</title>
        <authorList>
            <person name="Chang Y."/>
            <person name="Desiro A."/>
            <person name="Na H."/>
            <person name="Sandor L."/>
            <person name="Lipzen A."/>
            <person name="Clum A."/>
            <person name="Barry K."/>
            <person name="Grigoriev I.V."/>
            <person name="Martin F.M."/>
            <person name="Stajich J.E."/>
            <person name="Smith M.E."/>
            <person name="Bonito G."/>
            <person name="Spatafora J.W."/>
        </authorList>
    </citation>
    <scope>NUCLEOTIDE SEQUENCE [LARGE SCALE GENOMIC DNA]</scope>
    <source>
        <strain evidence="8 9">GMNB39</strain>
    </source>
</reference>
<dbReference type="Pfam" id="PF00172">
    <property type="entry name" value="Zn_clus"/>
    <property type="match status" value="2"/>
</dbReference>
<comment type="caution">
    <text evidence="8">The sequence shown here is derived from an EMBL/GenBank/DDBJ whole genome shotgun (WGS) entry which is preliminary data.</text>
</comment>
<dbReference type="CDD" id="cd00067">
    <property type="entry name" value="GAL4"/>
    <property type="match status" value="2"/>
</dbReference>
<evidence type="ECO:0000256" key="2">
    <source>
        <dbReference type="ARBA" id="ARBA00022723"/>
    </source>
</evidence>
<feature type="region of interest" description="Disordered" evidence="6">
    <location>
        <begin position="224"/>
        <end position="329"/>
    </location>
</feature>
<comment type="subcellular location">
    <subcellularLocation>
        <location evidence="1">Nucleus</location>
    </subcellularLocation>
</comment>
<organism evidence="8 9">
    <name type="scientific">Jimgerdemannia flammicorona</name>
    <dbReference type="NCBI Taxonomy" id="994334"/>
    <lineage>
        <taxon>Eukaryota</taxon>
        <taxon>Fungi</taxon>
        <taxon>Fungi incertae sedis</taxon>
        <taxon>Mucoromycota</taxon>
        <taxon>Mucoromycotina</taxon>
        <taxon>Endogonomycetes</taxon>
        <taxon>Endogonales</taxon>
        <taxon>Endogonaceae</taxon>
        <taxon>Jimgerdemannia</taxon>
    </lineage>
</organism>
<proteinExistence type="predicted"/>
<dbReference type="InterPro" id="IPR001138">
    <property type="entry name" value="Zn2Cys6_DnaBD"/>
</dbReference>
<keyword evidence="5" id="KW-0539">Nucleus</keyword>